<keyword evidence="16" id="KW-1185">Reference proteome</keyword>
<name>A0ABP1QF67_9HEXA</name>
<dbReference type="Proteomes" id="UP001642540">
    <property type="component" value="Unassembled WGS sequence"/>
</dbReference>
<dbReference type="EMBL" id="CAXLJM020000033">
    <property type="protein sequence ID" value="CAL8100816.1"/>
    <property type="molecule type" value="Genomic_DNA"/>
</dbReference>
<dbReference type="Gene3D" id="3.30.720.50">
    <property type="match status" value="1"/>
</dbReference>
<organism evidence="15 16">
    <name type="scientific">Orchesella dallaii</name>
    <dbReference type="NCBI Taxonomy" id="48710"/>
    <lineage>
        <taxon>Eukaryota</taxon>
        <taxon>Metazoa</taxon>
        <taxon>Ecdysozoa</taxon>
        <taxon>Arthropoda</taxon>
        <taxon>Hexapoda</taxon>
        <taxon>Collembola</taxon>
        <taxon>Entomobryomorpha</taxon>
        <taxon>Entomobryoidea</taxon>
        <taxon>Orchesellidae</taxon>
        <taxon>Orchesellinae</taxon>
        <taxon>Orchesella</taxon>
    </lineage>
</organism>
<dbReference type="InterPro" id="IPR013083">
    <property type="entry name" value="Znf_RING/FYVE/PHD"/>
</dbReference>
<keyword evidence="4 11" id="KW-0808">Transferase</keyword>
<dbReference type="Gene3D" id="3.30.40.10">
    <property type="entry name" value="Zinc/RING finger domain, C3HC4 (zinc finger)"/>
    <property type="match status" value="1"/>
</dbReference>
<feature type="compositionally biased region" description="Acidic residues" evidence="12">
    <location>
        <begin position="274"/>
        <end position="324"/>
    </location>
</feature>
<dbReference type="Pfam" id="PF02825">
    <property type="entry name" value="WWE"/>
    <property type="match status" value="1"/>
</dbReference>
<dbReference type="InterPro" id="IPR018957">
    <property type="entry name" value="Znf_C3HC4_RING-type"/>
</dbReference>
<comment type="subcellular location">
    <subcellularLocation>
        <location evidence="2 11">Cytoplasm</location>
        <location evidence="2 11">Cytosol</location>
    </subcellularLocation>
</comment>
<evidence type="ECO:0000256" key="5">
    <source>
        <dbReference type="ARBA" id="ARBA00022687"/>
    </source>
</evidence>
<dbReference type="SUPFAM" id="SSF117839">
    <property type="entry name" value="WWE domain"/>
    <property type="match status" value="1"/>
</dbReference>
<feature type="domain" description="RING-type" evidence="13">
    <location>
        <begin position="42"/>
        <end position="82"/>
    </location>
</feature>
<accession>A0ABP1QF67</accession>
<evidence type="ECO:0000256" key="12">
    <source>
        <dbReference type="SAM" id="MobiDB-lite"/>
    </source>
</evidence>
<evidence type="ECO:0000256" key="2">
    <source>
        <dbReference type="ARBA" id="ARBA00004514"/>
    </source>
</evidence>
<comment type="caution">
    <text evidence="15">The sequence shown here is derived from an EMBL/GenBank/DDBJ whole genome shotgun (WGS) entry which is preliminary data.</text>
</comment>
<keyword evidence="8 11" id="KW-0833">Ubl conjugation pathway</keyword>
<dbReference type="SMART" id="SM00184">
    <property type="entry name" value="RING"/>
    <property type="match status" value="1"/>
</dbReference>
<feature type="compositionally biased region" description="Low complexity" evidence="12">
    <location>
        <begin position="353"/>
        <end position="380"/>
    </location>
</feature>
<evidence type="ECO:0000256" key="6">
    <source>
        <dbReference type="ARBA" id="ARBA00022723"/>
    </source>
</evidence>
<feature type="region of interest" description="Disordered" evidence="12">
    <location>
        <begin position="189"/>
        <end position="415"/>
    </location>
</feature>
<dbReference type="EC" id="2.3.2.27" evidence="11"/>
<evidence type="ECO:0000256" key="7">
    <source>
        <dbReference type="ARBA" id="ARBA00022771"/>
    </source>
</evidence>
<comment type="pathway">
    <text evidence="11">Protein modification; protein ubiquitination.</text>
</comment>
<comment type="domain">
    <text evidence="11">The WWE domain mediates non-covalent poly(ADP-ribose)-binding.</text>
</comment>
<evidence type="ECO:0000256" key="10">
    <source>
        <dbReference type="PROSITE-ProRule" id="PRU00175"/>
    </source>
</evidence>
<evidence type="ECO:0000313" key="15">
    <source>
        <dbReference type="EMBL" id="CAL8100816.1"/>
    </source>
</evidence>
<protein>
    <recommendedName>
        <fullName evidence="11">E3 ubiquitin-protein ligase</fullName>
        <ecNumber evidence="11">2.3.2.27</ecNumber>
    </recommendedName>
</protein>
<comment type="catalytic activity">
    <reaction evidence="1 11">
        <text>S-ubiquitinyl-[E2 ubiquitin-conjugating enzyme]-L-cysteine + [acceptor protein]-L-lysine = [E2 ubiquitin-conjugating enzyme]-L-cysteine + N(6)-ubiquitinyl-[acceptor protein]-L-lysine.</text>
        <dbReference type="EC" id="2.3.2.27"/>
    </reaction>
</comment>
<dbReference type="Pfam" id="PF00097">
    <property type="entry name" value="zf-C3HC4"/>
    <property type="match status" value="1"/>
</dbReference>
<evidence type="ECO:0000313" key="16">
    <source>
        <dbReference type="Proteomes" id="UP001642540"/>
    </source>
</evidence>
<keyword evidence="6 11" id="KW-0479">Metal-binding</keyword>
<reference evidence="15 16" key="1">
    <citation type="submission" date="2024-08" db="EMBL/GenBank/DDBJ databases">
        <authorList>
            <person name="Cucini C."/>
            <person name="Frati F."/>
        </authorList>
    </citation>
    <scope>NUCLEOTIDE SEQUENCE [LARGE SCALE GENOMIC DNA]</scope>
</reference>
<dbReference type="InterPro" id="IPR001841">
    <property type="entry name" value="Znf_RING"/>
</dbReference>
<dbReference type="InterPro" id="IPR017907">
    <property type="entry name" value="Znf_RING_CS"/>
</dbReference>
<comment type="PTM">
    <text evidence="11">Ubiquitinated; autoubiquitinated.</text>
</comment>
<evidence type="ECO:0000256" key="11">
    <source>
        <dbReference type="RuleBase" id="RU367115"/>
    </source>
</evidence>
<comment type="function">
    <text evidence="11">E3 ubiquitin-protein ligase that specifically binds poly-ADP-ribosylated proteins and mediates their ubiquitination and subsequent degradation.</text>
</comment>
<evidence type="ECO:0000256" key="8">
    <source>
        <dbReference type="ARBA" id="ARBA00022786"/>
    </source>
</evidence>
<dbReference type="InterPro" id="IPR033509">
    <property type="entry name" value="RNF146"/>
</dbReference>
<evidence type="ECO:0000259" key="14">
    <source>
        <dbReference type="PROSITE" id="PS50918"/>
    </source>
</evidence>
<dbReference type="SUPFAM" id="SSF57850">
    <property type="entry name" value="RING/U-box"/>
    <property type="match status" value="1"/>
</dbReference>
<dbReference type="InterPro" id="IPR044110">
    <property type="entry name" value="RING-HC_RNF146"/>
</dbReference>
<feature type="compositionally biased region" description="Basic and acidic residues" evidence="12">
    <location>
        <begin position="325"/>
        <end position="338"/>
    </location>
</feature>
<evidence type="ECO:0000256" key="4">
    <source>
        <dbReference type="ARBA" id="ARBA00022679"/>
    </source>
</evidence>
<dbReference type="InterPro" id="IPR037197">
    <property type="entry name" value="WWE_dom_sf"/>
</dbReference>
<feature type="compositionally biased region" description="Low complexity" evidence="12">
    <location>
        <begin position="254"/>
        <end position="265"/>
    </location>
</feature>
<keyword evidence="9 11" id="KW-0862">Zinc</keyword>
<evidence type="ECO:0000256" key="9">
    <source>
        <dbReference type="ARBA" id="ARBA00022833"/>
    </source>
</evidence>
<evidence type="ECO:0000256" key="3">
    <source>
        <dbReference type="ARBA" id="ARBA00022490"/>
    </source>
</evidence>
<dbReference type="InterPro" id="IPR018123">
    <property type="entry name" value="WWE-dom_subgr"/>
</dbReference>
<dbReference type="PROSITE" id="PS00518">
    <property type="entry name" value="ZF_RING_1"/>
    <property type="match status" value="1"/>
</dbReference>
<feature type="compositionally biased region" description="Basic and acidic residues" evidence="12">
    <location>
        <begin position="8"/>
        <end position="17"/>
    </location>
</feature>
<dbReference type="CDD" id="cd16546">
    <property type="entry name" value="RING-HC_RNF146"/>
    <property type="match status" value="1"/>
</dbReference>
<proteinExistence type="predicted"/>
<dbReference type="PANTHER" id="PTHR13417">
    <property type="entry name" value="E3 UBIQUITIN-PROTEIN LIGASE RNF146"/>
    <property type="match status" value="1"/>
</dbReference>
<evidence type="ECO:0000256" key="1">
    <source>
        <dbReference type="ARBA" id="ARBA00000900"/>
    </source>
</evidence>
<dbReference type="PROSITE" id="PS50089">
    <property type="entry name" value="ZF_RING_2"/>
    <property type="match status" value="1"/>
</dbReference>
<evidence type="ECO:0000259" key="13">
    <source>
        <dbReference type="PROSITE" id="PS50089"/>
    </source>
</evidence>
<dbReference type="SMART" id="SM00678">
    <property type="entry name" value="WWE"/>
    <property type="match status" value="1"/>
</dbReference>
<dbReference type="PANTHER" id="PTHR13417:SF2">
    <property type="entry name" value="E3 UBIQUITIN-PROTEIN LIGASE RNF146"/>
    <property type="match status" value="1"/>
</dbReference>
<keyword evidence="5" id="KW-0879">Wnt signaling pathway</keyword>
<feature type="domain" description="WWE" evidence="14">
    <location>
        <begin position="99"/>
        <end position="176"/>
    </location>
</feature>
<feature type="compositionally biased region" description="Polar residues" evidence="12">
    <location>
        <begin position="227"/>
        <end position="249"/>
    </location>
</feature>
<feature type="region of interest" description="Disordered" evidence="12">
    <location>
        <begin position="1"/>
        <end position="38"/>
    </location>
</feature>
<dbReference type="InterPro" id="IPR004170">
    <property type="entry name" value="WWE_dom"/>
</dbReference>
<gene>
    <name evidence="15" type="ORF">ODALV1_LOCUS10644</name>
</gene>
<keyword evidence="3 11" id="KW-0963">Cytoplasm</keyword>
<keyword evidence="7 10" id="KW-0863">Zinc-finger</keyword>
<sequence length="415" mass="44170">MADLPPTPRDDAPIGDKEDSEETSTDAGAAGNSQDSSGGLECPICLQPCMHPVELPCHHVFCYLCIKGVAIQGPNSRCAICRAQIPYSVLTNPHLKDVSQLTKEPKVANGYQWYYESRGGGWWQYDERTMQELEKAYSSKLLTCQLLLAGHIYVVDFTQMIQYRSNNRNVSRRIKRGINCEKRGVAGIRIAGNNSGDGSNGGTNNGSPPPPPSSGTSGRRRRGNTSAPANAQTTHAPGNLQASGVSSRSPVLPNPNGGNPSGSSSRENDGLASDSDDESVDEDEDYDSDYSEDVDADDDMELGEEEEALIGDDSEDTEDDDEYDTRDGARAPTRRSDRSNSSNNQTPPPPSGAGPANGSSSRTYSPNSNGRGSRGAKSGRNSGGGRANNGSSGTTSRTAPMDHFATAPSSYPILR</sequence>
<dbReference type="PROSITE" id="PS50918">
    <property type="entry name" value="WWE"/>
    <property type="match status" value="1"/>
</dbReference>